<accession>A0A9D2UIF3</accession>
<dbReference type="EMBL" id="DWUP01000090">
    <property type="protein sequence ID" value="HJD52949.1"/>
    <property type="molecule type" value="Genomic_DNA"/>
</dbReference>
<gene>
    <name evidence="1" type="ORF">IAA93_04395</name>
</gene>
<protein>
    <submittedName>
        <fullName evidence="1">Uncharacterized protein</fullName>
    </submittedName>
</protein>
<evidence type="ECO:0000313" key="2">
    <source>
        <dbReference type="Proteomes" id="UP000787625"/>
    </source>
</evidence>
<reference evidence="1" key="1">
    <citation type="journal article" date="2021" name="PeerJ">
        <title>Extensive microbial diversity within the chicken gut microbiome revealed by metagenomics and culture.</title>
        <authorList>
            <person name="Gilroy R."/>
            <person name="Ravi A."/>
            <person name="Getino M."/>
            <person name="Pursley I."/>
            <person name="Horton D.L."/>
            <person name="Alikhan N.F."/>
            <person name="Baker D."/>
            <person name="Gharbi K."/>
            <person name="Hall N."/>
            <person name="Watson M."/>
            <person name="Adriaenssens E.M."/>
            <person name="Foster-Nyarko E."/>
            <person name="Jarju S."/>
            <person name="Secka A."/>
            <person name="Antonio M."/>
            <person name="Oren A."/>
            <person name="Chaudhuri R.R."/>
            <person name="La Ragione R."/>
            <person name="Hildebrand F."/>
            <person name="Pallen M.J."/>
        </authorList>
    </citation>
    <scope>NUCLEOTIDE SEQUENCE</scope>
    <source>
        <strain evidence="1">MalCec1-1739</strain>
    </source>
</reference>
<evidence type="ECO:0000313" key="1">
    <source>
        <dbReference type="EMBL" id="HJD52949.1"/>
    </source>
</evidence>
<dbReference type="Pfam" id="PF19637">
    <property type="entry name" value="DUF6140"/>
    <property type="match status" value="1"/>
</dbReference>
<reference evidence="1" key="2">
    <citation type="submission" date="2021-04" db="EMBL/GenBank/DDBJ databases">
        <authorList>
            <person name="Gilroy R."/>
        </authorList>
    </citation>
    <scope>NUCLEOTIDE SEQUENCE</scope>
    <source>
        <strain evidence="1">MalCec1-1739</strain>
    </source>
</reference>
<dbReference type="Proteomes" id="UP000787625">
    <property type="component" value="Unassembled WGS sequence"/>
</dbReference>
<comment type="caution">
    <text evidence="1">The sequence shown here is derived from an EMBL/GenBank/DDBJ whole genome shotgun (WGS) entry which is preliminary data.</text>
</comment>
<name>A0A9D2UIF3_9BACT</name>
<sequence>MQIIPKRVKHVNGTVLTPEMVVTVTTVQHTVTPFYNGAKEMQEAYMRLYGFDYKKACCSANDFDFRKLD</sequence>
<dbReference type="InterPro" id="IPR046138">
    <property type="entry name" value="DUF6140"/>
</dbReference>
<proteinExistence type="predicted"/>
<organism evidence="1 2">
    <name type="scientific">Candidatus Avibacteroides avistercoris</name>
    <dbReference type="NCBI Taxonomy" id="2840690"/>
    <lineage>
        <taxon>Bacteria</taxon>
        <taxon>Pseudomonadati</taxon>
        <taxon>Bacteroidota</taxon>
        <taxon>Bacteroidia</taxon>
        <taxon>Bacteroidales</taxon>
        <taxon>Bacteroidaceae</taxon>
        <taxon>Bacteroidaceae incertae sedis</taxon>
        <taxon>Candidatus Avibacteroides</taxon>
    </lineage>
</organism>
<dbReference type="AlphaFoldDB" id="A0A9D2UIF3"/>